<evidence type="ECO:0000313" key="2">
    <source>
        <dbReference type="Proteomes" id="UP001056120"/>
    </source>
</evidence>
<keyword evidence="2" id="KW-1185">Reference proteome</keyword>
<proteinExistence type="predicted"/>
<reference evidence="2" key="1">
    <citation type="journal article" date="2022" name="Mol. Ecol. Resour.">
        <title>The genomes of chicory, endive, great burdock and yacon provide insights into Asteraceae palaeo-polyploidization history and plant inulin production.</title>
        <authorList>
            <person name="Fan W."/>
            <person name="Wang S."/>
            <person name="Wang H."/>
            <person name="Wang A."/>
            <person name="Jiang F."/>
            <person name="Liu H."/>
            <person name="Zhao H."/>
            <person name="Xu D."/>
            <person name="Zhang Y."/>
        </authorList>
    </citation>
    <scope>NUCLEOTIDE SEQUENCE [LARGE SCALE GENOMIC DNA]</scope>
    <source>
        <strain evidence="2">cv. Yunnan</strain>
    </source>
</reference>
<dbReference type="EMBL" id="CM042045">
    <property type="protein sequence ID" value="KAI3682339.1"/>
    <property type="molecule type" value="Genomic_DNA"/>
</dbReference>
<organism evidence="1 2">
    <name type="scientific">Smallanthus sonchifolius</name>
    <dbReference type="NCBI Taxonomy" id="185202"/>
    <lineage>
        <taxon>Eukaryota</taxon>
        <taxon>Viridiplantae</taxon>
        <taxon>Streptophyta</taxon>
        <taxon>Embryophyta</taxon>
        <taxon>Tracheophyta</taxon>
        <taxon>Spermatophyta</taxon>
        <taxon>Magnoliopsida</taxon>
        <taxon>eudicotyledons</taxon>
        <taxon>Gunneridae</taxon>
        <taxon>Pentapetalae</taxon>
        <taxon>asterids</taxon>
        <taxon>campanulids</taxon>
        <taxon>Asterales</taxon>
        <taxon>Asteraceae</taxon>
        <taxon>Asteroideae</taxon>
        <taxon>Heliantheae alliance</taxon>
        <taxon>Millerieae</taxon>
        <taxon>Smallanthus</taxon>
    </lineage>
</organism>
<evidence type="ECO:0000313" key="1">
    <source>
        <dbReference type="EMBL" id="KAI3682339.1"/>
    </source>
</evidence>
<sequence length="89" mass="9815">MKLRWSFGLVVVAVMMALTVLLVVLPLVLPPLPPPPQLLLLVEFENYLILDSSLHEIADLSRVSRTPLIKWQADSPACMIADYACPSSS</sequence>
<name>A0ACB8YBP5_9ASTR</name>
<protein>
    <submittedName>
        <fullName evidence="1">Uncharacterized protein</fullName>
    </submittedName>
</protein>
<reference evidence="1 2" key="2">
    <citation type="journal article" date="2022" name="Mol. Ecol. Resour.">
        <title>The genomes of chicory, endive, great burdock and yacon provide insights into Asteraceae paleo-polyploidization history and plant inulin production.</title>
        <authorList>
            <person name="Fan W."/>
            <person name="Wang S."/>
            <person name="Wang H."/>
            <person name="Wang A."/>
            <person name="Jiang F."/>
            <person name="Liu H."/>
            <person name="Zhao H."/>
            <person name="Xu D."/>
            <person name="Zhang Y."/>
        </authorList>
    </citation>
    <scope>NUCLEOTIDE SEQUENCE [LARGE SCALE GENOMIC DNA]</scope>
    <source>
        <strain evidence="2">cv. Yunnan</strain>
        <tissue evidence="1">Leaves</tissue>
    </source>
</reference>
<accession>A0ACB8YBP5</accession>
<gene>
    <name evidence="1" type="ORF">L1987_82259</name>
</gene>
<dbReference type="Proteomes" id="UP001056120">
    <property type="component" value="Linkage Group LG28"/>
</dbReference>
<comment type="caution">
    <text evidence="1">The sequence shown here is derived from an EMBL/GenBank/DDBJ whole genome shotgun (WGS) entry which is preliminary data.</text>
</comment>